<dbReference type="SMART" id="SM00179">
    <property type="entry name" value="EGF_CA"/>
    <property type="match status" value="1"/>
</dbReference>
<dbReference type="Pfam" id="PF00594">
    <property type="entry name" value="Gla"/>
    <property type="match status" value="1"/>
</dbReference>
<dbReference type="Gene3D" id="2.10.25.10">
    <property type="entry name" value="Laminin"/>
    <property type="match status" value="2"/>
</dbReference>
<evidence type="ECO:0000256" key="11">
    <source>
        <dbReference type="ARBA" id="ARBA00022801"/>
    </source>
</evidence>
<dbReference type="PANTHER" id="PTHR24278:SF28">
    <property type="entry name" value="COAGULATION FACTOR X"/>
    <property type="match status" value="1"/>
</dbReference>
<keyword evidence="8 17" id="KW-0645">Protease</keyword>
<dbReference type="SUPFAM" id="SSF57630">
    <property type="entry name" value="GLA-domain"/>
    <property type="match status" value="1"/>
</dbReference>
<dbReference type="SMART" id="SM00181">
    <property type="entry name" value="EGF"/>
    <property type="match status" value="2"/>
</dbReference>
<dbReference type="CTD" id="2159"/>
<sequence length="491" mass="54364">MANQLFAILLFAFLSGLLEAERNVFLGDKTANKFLRRTRRANSIFEEAKQGNIERECYEEICSKEEAREAFEDNERTDEFWNIYSDGNQCETNPCHYGGTCKDGIGKYTCTCLDGYHGPNCESVIQKYCKLNNGGCHHFCTLVENTVVCTCADGYILGEDGASCVATGSFPCGQITMKKEVPKKKREANSFGDMIEYEDTELIYDDSLSDQNFTSDQNSYTPSTSVRVQGGTSLNSAQNNSKTEIKPGGRVVGGENCKPGECPWQALLITEDGDGFCGGTVLNQFFVLTAAHCINQTKSIKVILGEVDIAARERTGTLYAVEKIFVHQKFVLQTYDYDIALIKLKSPIQFSENVTAACLPTPDFANQILMAQETGTISGFGRIQERGRQSTRLRVVKLPYVDRNTCKQSSNFAITENMFCAGYDTIAKDACQGDSGGPHVTEYKGTYFVTGIVSWGEGCARTGKYGVYTKVSKFIMWIKRIMARAMQGKVA</sequence>
<evidence type="ECO:0000259" key="22">
    <source>
        <dbReference type="PROSITE" id="PS50998"/>
    </source>
</evidence>
<evidence type="ECO:0000256" key="8">
    <source>
        <dbReference type="ARBA" id="ARBA00022670"/>
    </source>
</evidence>
<dbReference type="GO" id="GO:0007596">
    <property type="term" value="P:blood coagulation"/>
    <property type="evidence" value="ECO:0007669"/>
    <property type="project" value="InterPro"/>
</dbReference>
<accession>A0AA97KT36</accession>
<evidence type="ECO:0000256" key="5">
    <source>
        <dbReference type="ARBA" id="ARBA00022479"/>
    </source>
</evidence>
<dbReference type="GO" id="GO:0006508">
    <property type="term" value="P:proteolysis"/>
    <property type="evidence" value="ECO:0007669"/>
    <property type="project" value="UniProtKB-KW"/>
</dbReference>
<feature type="domain" description="Peptidase S1" evidence="21">
    <location>
        <begin position="251"/>
        <end position="483"/>
    </location>
</feature>
<dbReference type="Pfam" id="PF00089">
    <property type="entry name" value="Trypsin"/>
    <property type="match status" value="1"/>
</dbReference>
<evidence type="ECO:0000256" key="4">
    <source>
        <dbReference type="ARBA" id="ARBA00012181"/>
    </source>
</evidence>
<dbReference type="CDD" id="cd00054">
    <property type="entry name" value="EGF_CA"/>
    <property type="match status" value="1"/>
</dbReference>
<evidence type="ECO:0000256" key="7">
    <source>
        <dbReference type="ARBA" id="ARBA00022536"/>
    </source>
</evidence>
<dbReference type="InterPro" id="IPR018097">
    <property type="entry name" value="EGF_Ca-bd_CS"/>
</dbReference>
<evidence type="ECO:0000313" key="24">
    <source>
        <dbReference type="RefSeq" id="XP_054830615.1"/>
    </source>
</evidence>
<evidence type="ECO:0000256" key="16">
    <source>
        <dbReference type="PROSITE-ProRule" id="PRU00076"/>
    </source>
</evidence>
<dbReference type="RefSeq" id="XP_054830615.1">
    <property type="nucleotide sequence ID" value="XM_054974640.1"/>
</dbReference>
<dbReference type="InterPro" id="IPR001881">
    <property type="entry name" value="EGF-like_Ca-bd_dom"/>
</dbReference>
<feature type="active site" description="Charge relay system" evidence="15">
    <location>
        <position position="292"/>
    </location>
</feature>
<dbReference type="FunFam" id="2.10.25.10:FF:000162">
    <property type="entry name" value="Coagulation factor X (Predicted)"/>
    <property type="match status" value="1"/>
</dbReference>
<comment type="caution">
    <text evidence="16">Lacks conserved residue(s) required for the propagation of feature annotation.</text>
</comment>
<dbReference type="Pfam" id="PF00008">
    <property type="entry name" value="EGF"/>
    <property type="match status" value="1"/>
</dbReference>
<dbReference type="PRINTS" id="PR00010">
    <property type="entry name" value="EGFBLOOD"/>
</dbReference>
<name>A0AA97KT36_EUBMA</name>
<dbReference type="FunFam" id="2.40.10.10:FF:000013">
    <property type="entry name" value="Coagulation factor X"/>
    <property type="match status" value="1"/>
</dbReference>
<feature type="region of interest" description="Disordered" evidence="18">
    <location>
        <begin position="214"/>
        <end position="252"/>
    </location>
</feature>
<feature type="chain" id="PRO_5041689663" description="coagulation factor Xa" evidence="19">
    <location>
        <begin position="21"/>
        <end position="491"/>
    </location>
</feature>
<reference evidence="24" key="1">
    <citation type="submission" date="2025-08" db="UniProtKB">
        <authorList>
            <consortium name="RefSeq"/>
        </authorList>
    </citation>
    <scope>IDENTIFICATION</scope>
    <source>
        <tissue evidence="24">Blood</tissue>
    </source>
</reference>
<proteinExistence type="inferred from homology"/>
<dbReference type="GeneID" id="129326471"/>
<dbReference type="InterPro" id="IPR000742">
    <property type="entry name" value="EGF"/>
</dbReference>
<dbReference type="InterPro" id="IPR017857">
    <property type="entry name" value="Coagulation_fac-like_Gla_dom"/>
</dbReference>
<dbReference type="InterPro" id="IPR001314">
    <property type="entry name" value="Peptidase_S1A"/>
</dbReference>
<dbReference type="PRINTS" id="PR00001">
    <property type="entry name" value="GLABLOOD"/>
</dbReference>
<evidence type="ECO:0000256" key="3">
    <source>
        <dbReference type="ARBA" id="ARBA00009228"/>
    </source>
</evidence>
<dbReference type="GO" id="GO:0005615">
    <property type="term" value="C:extracellular space"/>
    <property type="evidence" value="ECO:0007669"/>
    <property type="project" value="TreeGrafter"/>
</dbReference>
<feature type="active site" description="Charge relay system" evidence="15">
    <location>
        <position position="435"/>
    </location>
</feature>
<comment type="similarity">
    <text evidence="3">Belongs to the peptidase S1 family. Snake venom subfamily.</text>
</comment>
<keyword evidence="5" id="KW-0301">Gamma-carboxyglutamic acid</keyword>
<feature type="disulfide bond" evidence="16">
    <location>
        <begin position="112"/>
        <end position="121"/>
    </location>
</feature>
<dbReference type="SUPFAM" id="SSF57196">
    <property type="entry name" value="EGF/Laminin"/>
    <property type="match status" value="1"/>
</dbReference>
<evidence type="ECO:0000256" key="9">
    <source>
        <dbReference type="ARBA" id="ARBA00022729"/>
    </source>
</evidence>
<evidence type="ECO:0000256" key="13">
    <source>
        <dbReference type="ARBA" id="ARBA00023157"/>
    </source>
</evidence>
<evidence type="ECO:0000256" key="17">
    <source>
        <dbReference type="RuleBase" id="RU363034"/>
    </source>
</evidence>
<dbReference type="SMART" id="SM00020">
    <property type="entry name" value="Tryp_SPc"/>
    <property type="match status" value="1"/>
</dbReference>
<dbReference type="AlphaFoldDB" id="A0AA97KT36"/>
<dbReference type="Proteomes" id="UP001190640">
    <property type="component" value="Chromosome 3"/>
</dbReference>
<dbReference type="PROSITE" id="PS50026">
    <property type="entry name" value="EGF_3"/>
    <property type="match status" value="1"/>
</dbReference>
<dbReference type="FunFam" id="4.10.740.10:FF:000001">
    <property type="entry name" value="vitamin K-dependent protein S"/>
    <property type="match status" value="1"/>
</dbReference>
<evidence type="ECO:0000259" key="20">
    <source>
        <dbReference type="PROSITE" id="PS50026"/>
    </source>
</evidence>
<dbReference type="PROSITE" id="PS00010">
    <property type="entry name" value="ASX_HYDROXYL"/>
    <property type="match status" value="1"/>
</dbReference>
<evidence type="ECO:0000256" key="15">
    <source>
        <dbReference type="PIRSR" id="PIRSR001143-1"/>
    </source>
</evidence>
<dbReference type="KEGG" id="emc:129326471"/>
<dbReference type="PROSITE" id="PS50998">
    <property type="entry name" value="GLA_2"/>
    <property type="match status" value="1"/>
</dbReference>
<dbReference type="InterPro" id="IPR012224">
    <property type="entry name" value="Pept_S1A_FX"/>
</dbReference>
<evidence type="ECO:0000259" key="21">
    <source>
        <dbReference type="PROSITE" id="PS50240"/>
    </source>
</evidence>
<keyword evidence="17" id="KW-0720">Serine protease</keyword>
<keyword evidence="6" id="KW-0964">Secreted</keyword>
<dbReference type="InterPro" id="IPR000294">
    <property type="entry name" value="GLA_domain"/>
</dbReference>
<dbReference type="SUPFAM" id="SSF50494">
    <property type="entry name" value="Trypsin-like serine proteases"/>
    <property type="match status" value="1"/>
</dbReference>
<dbReference type="InterPro" id="IPR035972">
    <property type="entry name" value="GLA-like_dom_SF"/>
</dbReference>
<dbReference type="PROSITE" id="PS00134">
    <property type="entry name" value="TRYPSIN_HIS"/>
    <property type="match status" value="1"/>
</dbReference>
<evidence type="ECO:0000256" key="1">
    <source>
        <dbReference type="ARBA" id="ARBA00001239"/>
    </source>
</evidence>
<dbReference type="EC" id="3.4.21.6" evidence="4"/>
<dbReference type="GO" id="GO:0044469">
    <property type="term" value="P:venom-mediated blood coagulation"/>
    <property type="evidence" value="ECO:0007669"/>
    <property type="project" value="UniProtKB-ARBA"/>
</dbReference>
<dbReference type="InterPro" id="IPR033116">
    <property type="entry name" value="TRYPSIN_SER"/>
</dbReference>
<dbReference type="InterPro" id="IPR018114">
    <property type="entry name" value="TRYPSIN_HIS"/>
</dbReference>
<keyword evidence="7 16" id="KW-0245">EGF-like domain</keyword>
<organism evidence="23 24">
    <name type="scientific">Eublepharis macularius</name>
    <name type="common">Leopard gecko</name>
    <name type="synonym">Cyrtodactylus macularius</name>
    <dbReference type="NCBI Taxonomy" id="481883"/>
    <lineage>
        <taxon>Eukaryota</taxon>
        <taxon>Metazoa</taxon>
        <taxon>Chordata</taxon>
        <taxon>Craniata</taxon>
        <taxon>Vertebrata</taxon>
        <taxon>Euteleostomi</taxon>
        <taxon>Lepidosauria</taxon>
        <taxon>Squamata</taxon>
        <taxon>Bifurcata</taxon>
        <taxon>Gekkota</taxon>
        <taxon>Eublepharidae</taxon>
        <taxon>Eublepharinae</taxon>
        <taxon>Eublepharis</taxon>
    </lineage>
</organism>
<keyword evidence="12" id="KW-0106">Calcium</keyword>
<dbReference type="GO" id="GO:0005509">
    <property type="term" value="F:calcium ion binding"/>
    <property type="evidence" value="ECO:0007669"/>
    <property type="project" value="InterPro"/>
</dbReference>
<keyword evidence="10" id="KW-0677">Repeat</keyword>
<dbReference type="PROSITE" id="PS01186">
    <property type="entry name" value="EGF_2"/>
    <property type="match status" value="1"/>
</dbReference>
<dbReference type="Gene3D" id="4.10.740.10">
    <property type="entry name" value="Coagulation Factor IX"/>
    <property type="match status" value="1"/>
</dbReference>
<evidence type="ECO:0000256" key="2">
    <source>
        <dbReference type="ARBA" id="ARBA00004613"/>
    </source>
</evidence>
<dbReference type="InterPro" id="IPR043504">
    <property type="entry name" value="Peptidase_S1_PA_chymotrypsin"/>
</dbReference>
<feature type="domain" description="EGF-like" evidence="20">
    <location>
        <begin position="86"/>
        <end position="122"/>
    </location>
</feature>
<evidence type="ECO:0000256" key="19">
    <source>
        <dbReference type="SAM" id="SignalP"/>
    </source>
</evidence>
<evidence type="ECO:0000256" key="12">
    <source>
        <dbReference type="ARBA" id="ARBA00022837"/>
    </source>
</evidence>
<dbReference type="InterPro" id="IPR001254">
    <property type="entry name" value="Trypsin_dom"/>
</dbReference>
<keyword evidence="11 17" id="KW-0378">Hydrolase</keyword>
<keyword evidence="23" id="KW-1185">Reference proteome</keyword>
<dbReference type="PROSITE" id="PS01187">
    <property type="entry name" value="EGF_CA"/>
    <property type="match status" value="1"/>
</dbReference>
<dbReference type="GO" id="GO:0004252">
    <property type="term" value="F:serine-type endopeptidase activity"/>
    <property type="evidence" value="ECO:0007669"/>
    <property type="project" value="UniProtKB-EC"/>
</dbReference>
<evidence type="ECO:0000256" key="10">
    <source>
        <dbReference type="ARBA" id="ARBA00022737"/>
    </source>
</evidence>
<dbReference type="PROSITE" id="PS00022">
    <property type="entry name" value="EGF_1"/>
    <property type="match status" value="1"/>
</dbReference>
<feature type="domain" description="Gla" evidence="22">
    <location>
        <begin position="40"/>
        <end position="86"/>
    </location>
</feature>
<dbReference type="SMART" id="SM00069">
    <property type="entry name" value="GLA"/>
    <property type="match status" value="1"/>
</dbReference>
<evidence type="ECO:0000256" key="14">
    <source>
        <dbReference type="ARBA" id="ARBA00023180"/>
    </source>
</evidence>
<dbReference type="PIRSF" id="PIRSF001143">
    <property type="entry name" value="Factor_X"/>
    <property type="match status" value="1"/>
</dbReference>
<protein>
    <recommendedName>
        <fullName evidence="4">coagulation factor Xa</fullName>
        <ecNumber evidence="4">3.4.21.6</ecNumber>
    </recommendedName>
</protein>
<dbReference type="InterPro" id="IPR050442">
    <property type="entry name" value="Peptidase_S1_coag_factors"/>
</dbReference>
<dbReference type="Gene3D" id="2.40.10.10">
    <property type="entry name" value="Trypsin-like serine proteases"/>
    <property type="match status" value="2"/>
</dbReference>
<dbReference type="PROSITE" id="PS50240">
    <property type="entry name" value="TRYPSIN_DOM"/>
    <property type="match status" value="1"/>
</dbReference>
<evidence type="ECO:0000256" key="6">
    <source>
        <dbReference type="ARBA" id="ARBA00022525"/>
    </source>
</evidence>
<dbReference type="PANTHER" id="PTHR24278">
    <property type="entry name" value="COAGULATION FACTOR"/>
    <property type="match status" value="1"/>
</dbReference>
<dbReference type="CDD" id="cd00190">
    <property type="entry name" value="Tryp_SPc"/>
    <property type="match status" value="1"/>
</dbReference>
<evidence type="ECO:0000256" key="18">
    <source>
        <dbReference type="SAM" id="MobiDB-lite"/>
    </source>
</evidence>
<gene>
    <name evidence="24" type="primary">F10</name>
</gene>
<dbReference type="Pfam" id="PF14670">
    <property type="entry name" value="FXa_inhibition"/>
    <property type="match status" value="1"/>
</dbReference>
<feature type="active site" description="Charge relay system" evidence="15">
    <location>
        <position position="338"/>
    </location>
</feature>
<keyword evidence="14" id="KW-0325">Glycoprotein</keyword>
<dbReference type="PROSITE" id="PS00011">
    <property type="entry name" value="GLA_1"/>
    <property type="match status" value="1"/>
</dbReference>
<dbReference type="InterPro" id="IPR000152">
    <property type="entry name" value="EGF-type_Asp/Asn_hydroxyl_site"/>
</dbReference>
<keyword evidence="9 19" id="KW-0732">Signal</keyword>
<evidence type="ECO:0000313" key="23">
    <source>
        <dbReference type="Proteomes" id="UP001190640"/>
    </source>
</evidence>
<comment type="subcellular location">
    <subcellularLocation>
        <location evidence="2">Secreted</location>
    </subcellularLocation>
</comment>
<feature type="signal peptide" evidence="19">
    <location>
        <begin position="1"/>
        <end position="20"/>
    </location>
</feature>
<dbReference type="PRINTS" id="PR00722">
    <property type="entry name" value="CHYMOTRYPSIN"/>
</dbReference>
<comment type="catalytic activity">
    <reaction evidence="1">
        <text>Selective cleavage of Arg-|-Thr and then Arg-|-Ile bonds in prothrombin to form thrombin.</text>
        <dbReference type="EC" id="3.4.21.6"/>
    </reaction>
</comment>
<keyword evidence="13 16" id="KW-1015">Disulfide bond</keyword>
<feature type="compositionally biased region" description="Polar residues" evidence="18">
    <location>
        <begin position="214"/>
        <end position="242"/>
    </location>
</feature>
<dbReference type="InterPro" id="IPR009003">
    <property type="entry name" value="Peptidase_S1_PA"/>
</dbReference>
<dbReference type="PROSITE" id="PS00135">
    <property type="entry name" value="TRYPSIN_SER"/>
    <property type="match status" value="1"/>
</dbReference>